<feature type="compositionally biased region" description="Basic and acidic residues" evidence="1">
    <location>
        <begin position="12"/>
        <end position="25"/>
    </location>
</feature>
<evidence type="ECO:0000256" key="1">
    <source>
        <dbReference type="SAM" id="MobiDB-lite"/>
    </source>
</evidence>
<reference evidence="2 3" key="1">
    <citation type="submission" date="2024-02" db="EMBL/GenBank/DDBJ databases">
        <title>Adaptive strategies in a cosmopolitan and abundant soil bacterium.</title>
        <authorList>
            <person name="Carini P."/>
        </authorList>
    </citation>
    <scope>NUCLEOTIDE SEQUENCE [LARGE SCALE GENOMIC DNA]</scope>
    <source>
        <strain evidence="2 3">AZCC 1608</strain>
    </source>
</reference>
<feature type="region of interest" description="Disordered" evidence="1">
    <location>
        <begin position="1"/>
        <end position="25"/>
    </location>
</feature>
<dbReference type="EMBL" id="JAZHRV010000001">
    <property type="protein sequence ID" value="MEH2560082.1"/>
    <property type="molecule type" value="Genomic_DNA"/>
</dbReference>
<comment type="caution">
    <text evidence="2">The sequence shown here is derived from an EMBL/GenBank/DDBJ whole genome shotgun (WGS) entry which is preliminary data.</text>
</comment>
<evidence type="ECO:0000313" key="3">
    <source>
        <dbReference type="Proteomes" id="UP001364224"/>
    </source>
</evidence>
<sequence>MIDHIGPAADAASDRQKAVYRDSRTKGQLIQGEQRLQRAHKRVRVRLRRCRTVANGMAGTGVTGGADGVEPRLAEVMAAANYHLVRGGHQRLEVWASA</sequence>
<evidence type="ECO:0000313" key="2">
    <source>
        <dbReference type="EMBL" id="MEH2560082.1"/>
    </source>
</evidence>
<organism evidence="2 3">
    <name type="scientific">Bradyrhizobium algeriense</name>
    <dbReference type="NCBI Taxonomy" id="634784"/>
    <lineage>
        <taxon>Bacteria</taxon>
        <taxon>Pseudomonadati</taxon>
        <taxon>Pseudomonadota</taxon>
        <taxon>Alphaproteobacteria</taxon>
        <taxon>Hyphomicrobiales</taxon>
        <taxon>Nitrobacteraceae</taxon>
        <taxon>Bradyrhizobium</taxon>
    </lineage>
</organism>
<protein>
    <submittedName>
        <fullName evidence="2">Uncharacterized protein</fullName>
    </submittedName>
</protein>
<dbReference type="Proteomes" id="UP001364224">
    <property type="component" value="Unassembled WGS sequence"/>
</dbReference>
<dbReference type="RefSeq" id="WP_334488878.1">
    <property type="nucleotide sequence ID" value="NZ_JAZHRV010000001.1"/>
</dbReference>
<gene>
    <name evidence="2" type="ORF">V1286_007611</name>
</gene>
<name>A0ABU8BNG4_9BRAD</name>
<accession>A0ABU8BNG4</accession>
<keyword evidence="3" id="KW-1185">Reference proteome</keyword>
<proteinExistence type="predicted"/>